<feature type="domain" description="Fibronectin type-III" evidence="7">
    <location>
        <begin position="526"/>
        <end position="639"/>
    </location>
</feature>
<dbReference type="InterPro" id="IPR003599">
    <property type="entry name" value="Ig_sub"/>
</dbReference>
<dbReference type="CDD" id="cd00063">
    <property type="entry name" value="FN3"/>
    <property type="match status" value="1"/>
</dbReference>
<feature type="region of interest" description="Disordered" evidence="4">
    <location>
        <begin position="687"/>
        <end position="726"/>
    </location>
</feature>
<feature type="domain" description="Ig-like" evidence="6">
    <location>
        <begin position="126"/>
        <end position="227"/>
    </location>
</feature>
<evidence type="ECO:0000259" key="6">
    <source>
        <dbReference type="PROSITE" id="PS50835"/>
    </source>
</evidence>
<dbReference type="PANTHER" id="PTHR23278:SF19">
    <property type="entry name" value="OBSCURIN"/>
    <property type="match status" value="1"/>
</dbReference>
<reference evidence="8" key="1">
    <citation type="submission" date="2022-12" db="EMBL/GenBank/DDBJ databases">
        <title>Genome assemblies of Blomia tropicalis.</title>
        <authorList>
            <person name="Cui Y."/>
        </authorList>
    </citation>
    <scope>NUCLEOTIDE SEQUENCE</scope>
    <source>
        <tissue evidence="8">Adult mites</tissue>
    </source>
</reference>
<dbReference type="SUPFAM" id="SSF49265">
    <property type="entry name" value="Fibronectin type III"/>
    <property type="match status" value="1"/>
</dbReference>
<dbReference type="InterPro" id="IPR013783">
    <property type="entry name" value="Ig-like_fold"/>
</dbReference>
<evidence type="ECO:0000256" key="3">
    <source>
        <dbReference type="ARBA" id="ARBA00023157"/>
    </source>
</evidence>
<dbReference type="AlphaFoldDB" id="A0A9Q0MIE0"/>
<evidence type="ECO:0000256" key="4">
    <source>
        <dbReference type="SAM" id="MobiDB-lite"/>
    </source>
</evidence>
<dbReference type="InterPro" id="IPR036116">
    <property type="entry name" value="FN3_sf"/>
</dbReference>
<comment type="caution">
    <text evidence="8">The sequence shown here is derived from an EMBL/GenBank/DDBJ whole genome shotgun (WGS) entry which is preliminary data.</text>
</comment>
<evidence type="ECO:0000256" key="1">
    <source>
        <dbReference type="ARBA" id="ARBA00004167"/>
    </source>
</evidence>
<name>A0A9Q0MIE0_BLOTA</name>
<dbReference type="SMART" id="SM00409">
    <property type="entry name" value="IG"/>
    <property type="match status" value="5"/>
</dbReference>
<dbReference type="CDD" id="cd00096">
    <property type="entry name" value="Ig"/>
    <property type="match status" value="2"/>
</dbReference>
<keyword evidence="9" id="KW-1185">Reference proteome</keyword>
<protein>
    <submittedName>
        <fullName evidence="8">Uncharacterized protein</fullName>
    </submittedName>
</protein>
<dbReference type="PROSITE" id="PS50853">
    <property type="entry name" value="FN3"/>
    <property type="match status" value="1"/>
</dbReference>
<dbReference type="Pfam" id="PF13895">
    <property type="entry name" value="Ig_2"/>
    <property type="match status" value="1"/>
</dbReference>
<dbReference type="SMART" id="SM00408">
    <property type="entry name" value="IGc2"/>
    <property type="match status" value="4"/>
</dbReference>
<dbReference type="EMBL" id="JAPWDV010000001">
    <property type="protein sequence ID" value="KAJ6224210.1"/>
    <property type="molecule type" value="Genomic_DNA"/>
</dbReference>
<dbReference type="InterPro" id="IPR036179">
    <property type="entry name" value="Ig-like_dom_sf"/>
</dbReference>
<dbReference type="InterPro" id="IPR013162">
    <property type="entry name" value="CD80_C2-set"/>
</dbReference>
<accession>A0A9Q0MIE0</accession>
<dbReference type="Gene3D" id="2.60.40.10">
    <property type="entry name" value="Immunoglobulins"/>
    <property type="match status" value="6"/>
</dbReference>
<dbReference type="PANTHER" id="PTHR23278">
    <property type="entry name" value="SIDESTEP PROTEIN"/>
    <property type="match status" value="1"/>
</dbReference>
<evidence type="ECO:0000313" key="8">
    <source>
        <dbReference type="EMBL" id="KAJ6224210.1"/>
    </source>
</evidence>
<dbReference type="OMA" id="PASRMSW"/>
<dbReference type="SMART" id="SM00060">
    <property type="entry name" value="FN3"/>
    <property type="match status" value="1"/>
</dbReference>
<keyword evidence="2 5" id="KW-0472">Membrane</keyword>
<keyword evidence="5" id="KW-1133">Transmembrane helix</keyword>
<evidence type="ECO:0000256" key="5">
    <source>
        <dbReference type="SAM" id="Phobius"/>
    </source>
</evidence>
<keyword evidence="5" id="KW-0812">Transmembrane</keyword>
<evidence type="ECO:0000256" key="2">
    <source>
        <dbReference type="ARBA" id="ARBA00023136"/>
    </source>
</evidence>
<dbReference type="Proteomes" id="UP001142055">
    <property type="component" value="Chromosome 1"/>
</dbReference>
<dbReference type="Pfam" id="PF13927">
    <property type="entry name" value="Ig_3"/>
    <property type="match status" value="1"/>
</dbReference>
<dbReference type="SUPFAM" id="SSF48726">
    <property type="entry name" value="Immunoglobulin"/>
    <property type="match status" value="5"/>
</dbReference>
<evidence type="ECO:0000259" key="7">
    <source>
        <dbReference type="PROSITE" id="PS50853"/>
    </source>
</evidence>
<dbReference type="PROSITE" id="PS50835">
    <property type="entry name" value="IG_LIKE"/>
    <property type="match status" value="5"/>
</dbReference>
<dbReference type="InterPro" id="IPR003598">
    <property type="entry name" value="Ig_sub2"/>
</dbReference>
<feature type="transmembrane region" description="Helical" evidence="5">
    <location>
        <begin position="654"/>
        <end position="676"/>
    </location>
</feature>
<sequence length="897" mass="100046">MASNPYISVFSEVKSVIGGHAELPCNLTLPSPDDAIQLIFWYRGNTSRVPIYTVDSRTSSLSNATHFPSDIFMPKRAQFDLQLLPVAKLMIEPVLETDHGDYRCRVDFRWGRTINSYVSLHIIVPPKRIAIRDQNGNHVQNSTIGPYDEQTDVVLTCESYGGIPPPMLQWYKDGVMIDGSYVVGKNGTVWNDLTIYKLSPRDLLDKYVCQAGNFNSSSNSPIMAHVIIDINLLPVSVRIVSNRAPLIAGRKVDIRCESYGSKPAATIQWLKNNVSMPHSSETIESNKTESSITLMPSMYDNKVELRCRAYNTKLPERYIEDVWSLHVVYKPQVSLTIANNEKTSIVSEGSQILIECKVLANPTLVDVQIVHDSKPIYRHEHLDVERENLIRVTLKNANATHRGRYQCVASNKEGYSRSNEVHLDVRYAPFCAINQQELSNYHALAINETVRLRCLVEASPNAARYYWTLNEETLHDNYLLEQSDDDNELTFTAQTDQSYGKIRCWAKNEVGTQREPCVFMISKAGPPSALGGCSVTNKTTTSLTVECVPGDNGGSTQHFYANVYEADGNEFTELNSPMIDDGLRMTNSKVNLTSETRPIFYLTELNPGTTYMIELFAGNARGQGDMSRLSVTTLYTKNTKLISSSLQEIEYDPIYSLFVIALFAILLVVIVTLISCRLRQRQINNRRNKQKEEQIKQNFAFRSPSPNQSYGHQDGNNKRTNSLSNGLGDKPDIISFEELSNSKLNLYVINEIKEDTIPFGNVLGKSNSPPQLMMGGTGIDSETTTTTTTNASAGTLMAIASNPIPSSHVSTTLYSDHNPLLTTGSIVTQTDGHHQHHHLPHPIQHHQLMTDGTMLGPHSCLSSTPNSSHFFISPPTDAILYTPAASIQPQILSINDK</sequence>
<evidence type="ECO:0000313" key="9">
    <source>
        <dbReference type="Proteomes" id="UP001142055"/>
    </source>
</evidence>
<comment type="subcellular location">
    <subcellularLocation>
        <location evidence="1">Membrane</location>
        <topology evidence="1">Single-pass membrane protein</topology>
    </subcellularLocation>
</comment>
<dbReference type="Pfam" id="PF08205">
    <property type="entry name" value="C2-set_2"/>
    <property type="match status" value="1"/>
</dbReference>
<organism evidence="8 9">
    <name type="scientific">Blomia tropicalis</name>
    <name type="common">Mite</name>
    <dbReference type="NCBI Taxonomy" id="40697"/>
    <lineage>
        <taxon>Eukaryota</taxon>
        <taxon>Metazoa</taxon>
        <taxon>Ecdysozoa</taxon>
        <taxon>Arthropoda</taxon>
        <taxon>Chelicerata</taxon>
        <taxon>Arachnida</taxon>
        <taxon>Acari</taxon>
        <taxon>Acariformes</taxon>
        <taxon>Sarcoptiformes</taxon>
        <taxon>Astigmata</taxon>
        <taxon>Glycyphagoidea</taxon>
        <taxon>Echimyopodidae</taxon>
        <taxon>Blomia</taxon>
    </lineage>
</organism>
<feature type="domain" description="Ig-like" evidence="6">
    <location>
        <begin position="429"/>
        <end position="522"/>
    </location>
</feature>
<dbReference type="GO" id="GO:0016020">
    <property type="term" value="C:membrane"/>
    <property type="evidence" value="ECO:0007669"/>
    <property type="project" value="UniProtKB-SubCell"/>
</dbReference>
<dbReference type="InterPro" id="IPR003961">
    <property type="entry name" value="FN3_dom"/>
</dbReference>
<feature type="domain" description="Ig-like" evidence="6">
    <location>
        <begin position="234"/>
        <end position="320"/>
    </location>
</feature>
<proteinExistence type="predicted"/>
<keyword evidence="3" id="KW-1015">Disulfide bond</keyword>
<feature type="domain" description="Ig-like" evidence="6">
    <location>
        <begin position="5"/>
        <end position="119"/>
    </location>
</feature>
<gene>
    <name evidence="8" type="ORF">RDWZM_002755</name>
</gene>
<feature type="domain" description="Ig-like" evidence="6">
    <location>
        <begin position="331"/>
        <end position="422"/>
    </location>
</feature>
<dbReference type="InterPro" id="IPR007110">
    <property type="entry name" value="Ig-like_dom"/>
</dbReference>